<organism evidence="3">
    <name type="scientific">marine metagenome</name>
    <dbReference type="NCBI Taxonomy" id="408172"/>
    <lineage>
        <taxon>unclassified sequences</taxon>
        <taxon>metagenomes</taxon>
        <taxon>ecological metagenomes</taxon>
    </lineage>
</organism>
<dbReference type="InterPro" id="IPR055170">
    <property type="entry name" value="GFO_IDH_MocA-like_dom"/>
</dbReference>
<dbReference type="InterPro" id="IPR000683">
    <property type="entry name" value="Gfo/Idh/MocA-like_OxRdtase_N"/>
</dbReference>
<reference evidence="3" key="1">
    <citation type="submission" date="2018-05" db="EMBL/GenBank/DDBJ databases">
        <authorList>
            <person name="Lanie J.A."/>
            <person name="Ng W.-L."/>
            <person name="Kazmierczak K.M."/>
            <person name="Andrzejewski T.M."/>
            <person name="Davidsen T.M."/>
            <person name="Wayne K.J."/>
            <person name="Tettelin H."/>
            <person name="Glass J.I."/>
            <person name="Rusch D."/>
            <person name="Podicherti R."/>
            <person name="Tsui H.-C.T."/>
            <person name="Winkler M.E."/>
        </authorList>
    </citation>
    <scope>NUCLEOTIDE SEQUENCE</scope>
</reference>
<dbReference type="Gene3D" id="3.40.50.720">
    <property type="entry name" value="NAD(P)-binding Rossmann-like Domain"/>
    <property type="match status" value="1"/>
</dbReference>
<protein>
    <recommendedName>
        <fullName evidence="4">Gfo/Idh/MocA-like oxidoreductase N-terminal domain-containing protein</fullName>
    </recommendedName>
</protein>
<dbReference type="PANTHER" id="PTHR43377:SF1">
    <property type="entry name" value="BILIVERDIN REDUCTASE A"/>
    <property type="match status" value="1"/>
</dbReference>
<name>A0A382U6W2_9ZZZZ</name>
<gene>
    <name evidence="3" type="ORF">METZ01_LOCUS382898</name>
</gene>
<dbReference type="PANTHER" id="PTHR43377">
    <property type="entry name" value="BILIVERDIN REDUCTASE A"/>
    <property type="match status" value="1"/>
</dbReference>
<evidence type="ECO:0000259" key="2">
    <source>
        <dbReference type="Pfam" id="PF22725"/>
    </source>
</evidence>
<accession>A0A382U6W2</accession>
<evidence type="ECO:0000313" key="3">
    <source>
        <dbReference type="EMBL" id="SVD30044.1"/>
    </source>
</evidence>
<dbReference type="InterPro" id="IPR036291">
    <property type="entry name" value="NAD(P)-bd_dom_sf"/>
</dbReference>
<proteinExistence type="predicted"/>
<dbReference type="InterPro" id="IPR051450">
    <property type="entry name" value="Gfo/Idh/MocA_Oxidoreductases"/>
</dbReference>
<feature type="non-terminal residue" evidence="3">
    <location>
        <position position="1"/>
    </location>
</feature>
<dbReference type="GO" id="GO:0000166">
    <property type="term" value="F:nucleotide binding"/>
    <property type="evidence" value="ECO:0007669"/>
    <property type="project" value="InterPro"/>
</dbReference>
<feature type="non-terminal residue" evidence="3">
    <location>
        <position position="262"/>
    </location>
</feature>
<dbReference type="Pfam" id="PF22725">
    <property type="entry name" value="GFO_IDH_MocA_C3"/>
    <property type="match status" value="1"/>
</dbReference>
<evidence type="ECO:0008006" key="4">
    <source>
        <dbReference type="Google" id="ProtNLM"/>
    </source>
</evidence>
<feature type="domain" description="Gfo/Idh/MocA-like oxidoreductase N-terminal" evidence="1">
    <location>
        <begin position="10"/>
        <end position="116"/>
    </location>
</feature>
<dbReference type="SUPFAM" id="SSF55347">
    <property type="entry name" value="Glyceraldehyde-3-phosphate dehydrogenase-like, C-terminal domain"/>
    <property type="match status" value="1"/>
</dbReference>
<feature type="domain" description="GFO/IDH/MocA-like oxidoreductase" evidence="2">
    <location>
        <begin position="129"/>
        <end position="246"/>
    </location>
</feature>
<evidence type="ECO:0000259" key="1">
    <source>
        <dbReference type="Pfam" id="PF01408"/>
    </source>
</evidence>
<dbReference type="EMBL" id="UINC01141984">
    <property type="protein sequence ID" value="SVD30044.1"/>
    <property type="molecule type" value="Genomic_DNA"/>
</dbReference>
<dbReference type="Pfam" id="PF01408">
    <property type="entry name" value="GFO_IDH_MocA"/>
    <property type="match status" value="1"/>
</dbReference>
<dbReference type="AlphaFoldDB" id="A0A382U6W2"/>
<sequence>VIGVQLVDNKIGIIGYGNHASRIISILEDFGDMQISKIFHPTKIVSEKIGTTRFEDLYDCNCVFILSPDNTHFEYISKLLDNYDGYIFCEKPVVTKNTELNELNNIDINKKKKIFFNFNFRYSKMSNLLKKEIIEKKIGEISHINIISTHGLAFKSEYLDSWRSDKEKNLNNILDSLGIHYLDLILFHIGNVENSNYFPSLVSKNGTSYDTCMITLETKQTSVMIFCSYANPKINEIAIIGTNGYITIRDDKKETFSPRDTF</sequence>
<dbReference type="Gene3D" id="3.30.360.10">
    <property type="entry name" value="Dihydrodipicolinate Reductase, domain 2"/>
    <property type="match status" value="1"/>
</dbReference>
<dbReference type="SUPFAM" id="SSF51735">
    <property type="entry name" value="NAD(P)-binding Rossmann-fold domains"/>
    <property type="match status" value="1"/>
</dbReference>